<dbReference type="PANTHER" id="PTHR44427:SF1">
    <property type="entry name" value="CARCINOEMBRYONIC ANTIGEN-RELATED CELL ADHESION MOLECULE 1"/>
    <property type="match status" value="1"/>
</dbReference>
<dbReference type="FunFam" id="2.60.40.10:FF:000340">
    <property type="entry name" value="Carcinoembryonic antigen-related cell adhesion molecule 1"/>
    <property type="match status" value="1"/>
</dbReference>
<dbReference type="GO" id="GO:0007165">
    <property type="term" value="P:signal transduction"/>
    <property type="evidence" value="ECO:0007669"/>
    <property type="project" value="TreeGrafter"/>
</dbReference>
<evidence type="ECO:0000313" key="9">
    <source>
        <dbReference type="EMBL" id="ELK32300.1"/>
    </source>
</evidence>
<dbReference type="Pfam" id="PF07686">
    <property type="entry name" value="V-set"/>
    <property type="match status" value="1"/>
</dbReference>
<evidence type="ECO:0000256" key="2">
    <source>
        <dbReference type="ARBA" id="ARBA00023180"/>
    </source>
</evidence>
<dbReference type="eggNOG" id="ENOG502RXPD">
    <property type="taxonomic scope" value="Eukaryota"/>
</dbReference>
<evidence type="ECO:0000256" key="6">
    <source>
        <dbReference type="SAM" id="Phobius"/>
    </source>
</evidence>
<dbReference type="GO" id="GO:1990782">
    <property type="term" value="F:protein tyrosine kinase binding"/>
    <property type="evidence" value="ECO:0007669"/>
    <property type="project" value="TreeGrafter"/>
</dbReference>
<evidence type="ECO:0000259" key="8">
    <source>
        <dbReference type="PROSITE" id="PS50835"/>
    </source>
</evidence>
<feature type="compositionally biased region" description="Polar residues" evidence="5">
    <location>
        <begin position="537"/>
        <end position="548"/>
    </location>
</feature>
<evidence type="ECO:0000256" key="5">
    <source>
        <dbReference type="SAM" id="MobiDB-lite"/>
    </source>
</evidence>
<dbReference type="GO" id="GO:0005886">
    <property type="term" value="C:plasma membrane"/>
    <property type="evidence" value="ECO:0007669"/>
    <property type="project" value="TreeGrafter"/>
</dbReference>
<keyword evidence="10" id="KW-1185">Reference proteome</keyword>
<organism evidence="9 10">
    <name type="scientific">Myotis davidii</name>
    <name type="common">David's myotis</name>
    <dbReference type="NCBI Taxonomy" id="225400"/>
    <lineage>
        <taxon>Eukaryota</taxon>
        <taxon>Metazoa</taxon>
        <taxon>Chordata</taxon>
        <taxon>Craniata</taxon>
        <taxon>Vertebrata</taxon>
        <taxon>Euteleostomi</taxon>
        <taxon>Mammalia</taxon>
        <taxon>Eutheria</taxon>
        <taxon>Laurasiatheria</taxon>
        <taxon>Chiroptera</taxon>
        <taxon>Yangochiroptera</taxon>
        <taxon>Vespertilionidae</taxon>
        <taxon>Myotis</taxon>
    </lineage>
</organism>
<dbReference type="Pfam" id="PF13895">
    <property type="entry name" value="Ig_2"/>
    <property type="match status" value="1"/>
</dbReference>
<sequence length="591" mass="65031">MESPSAPAHRGCVPWQGLLLTVSLLTLWSLPTTAQLAIESVPPNAAEGEGVLLRVHNLPGNLRGYAWYKGETIHSELQIVSYVIDTQTTTLGPASTGRETINPDGSLLFQNVTQKDTGDYTLQAIVENFQNKQVTGQLRVYTELPKPNITSNNSLPVEHKDPVVLTCEPQTQGTTYLWLINSQSLPASARLQLSKDNRTLTLLPVTRKDTGPYEYGPDTPTIYPSDSHYLRGTNLSLSCQAASNPPAQYSWLINERPHHPTQELFIPNITSNYSGCTELPKPNITSNSSLPEEYKDPVVLTCEPQTQDTTYLWLINSQSLPVSARLQLSKDNRTLTLLPVTRNDTGPYECETRNPVSAGRSDPFTLNVVYGPDTPTIYPSDSHYLQRVGKPSIRASNATVTEDKDTVVLTCLTYDRGISIRWLFKNQNLLLTDRMKLSQGNSTLTIDPVRREDDGDYQCEVFNLASSDISEPLRLHVQSMTDDPTLPSPGLSDGAMAGIVIGVLAGVALIAALVYFLYIRKTGGASDQRDLTEHKPSASNHSQGLSDNSPKKMDEITYSSLNFNGQESKKPTHASPSPTATETLYSEVKKK</sequence>
<keyword evidence="1 7" id="KW-0732">Signal</keyword>
<feature type="domain" description="Ig-like" evidence="8">
    <location>
        <begin position="217"/>
        <end position="367"/>
    </location>
</feature>
<evidence type="ECO:0000256" key="7">
    <source>
        <dbReference type="SAM" id="SignalP"/>
    </source>
</evidence>
<keyword evidence="6" id="KW-0472">Membrane</keyword>
<feature type="compositionally biased region" description="Basic and acidic residues" evidence="5">
    <location>
        <begin position="527"/>
        <end position="536"/>
    </location>
</feature>
<feature type="domain" description="Ig-like" evidence="8">
    <location>
        <begin position="391"/>
        <end position="470"/>
    </location>
</feature>
<keyword evidence="3" id="KW-0393">Immunoglobulin domain</keyword>
<dbReference type="AlphaFoldDB" id="L5M206"/>
<feature type="region of interest" description="Disordered" evidence="5">
    <location>
        <begin position="527"/>
        <end position="591"/>
    </location>
</feature>
<protein>
    <submittedName>
        <fullName evidence="9">Carcinoembryonic antigen-related cell adhesion molecule 5</fullName>
    </submittedName>
</protein>
<dbReference type="Proteomes" id="UP000010556">
    <property type="component" value="Unassembled WGS sequence"/>
</dbReference>
<dbReference type="Pfam" id="PF13927">
    <property type="entry name" value="Ig_3"/>
    <property type="match status" value="3"/>
</dbReference>
<evidence type="ECO:0000256" key="4">
    <source>
        <dbReference type="ARBA" id="ARBA00038222"/>
    </source>
</evidence>
<dbReference type="SMART" id="SM00409">
    <property type="entry name" value="IG"/>
    <property type="match status" value="3"/>
</dbReference>
<dbReference type="Gene3D" id="2.60.40.10">
    <property type="entry name" value="Immunoglobulins"/>
    <property type="match status" value="5"/>
</dbReference>
<feature type="transmembrane region" description="Helical" evidence="6">
    <location>
        <begin position="495"/>
        <end position="519"/>
    </location>
</feature>
<dbReference type="InterPro" id="IPR036179">
    <property type="entry name" value="Ig-like_dom_sf"/>
</dbReference>
<name>L5M206_MYODS</name>
<dbReference type="InterPro" id="IPR013106">
    <property type="entry name" value="Ig_V-set"/>
</dbReference>
<dbReference type="SUPFAM" id="SSF48726">
    <property type="entry name" value="Immunoglobulin"/>
    <property type="match status" value="4"/>
</dbReference>
<evidence type="ECO:0000256" key="3">
    <source>
        <dbReference type="ARBA" id="ARBA00023319"/>
    </source>
</evidence>
<dbReference type="GO" id="GO:0002682">
    <property type="term" value="P:regulation of immune system process"/>
    <property type="evidence" value="ECO:0007669"/>
    <property type="project" value="TreeGrafter"/>
</dbReference>
<dbReference type="InterPro" id="IPR007110">
    <property type="entry name" value="Ig-like_dom"/>
</dbReference>
<feature type="compositionally biased region" description="Polar residues" evidence="5">
    <location>
        <begin position="574"/>
        <end position="584"/>
    </location>
</feature>
<dbReference type="FunFam" id="2.60.40.10:FF:000244">
    <property type="entry name" value="carcinoembryonic antigen-related cell adhesion molecule 16"/>
    <property type="match status" value="3"/>
</dbReference>
<reference evidence="10" key="1">
    <citation type="journal article" date="2013" name="Science">
        <title>Comparative analysis of bat genomes provides insight into the evolution of flight and immunity.</title>
        <authorList>
            <person name="Zhang G."/>
            <person name="Cowled C."/>
            <person name="Shi Z."/>
            <person name="Huang Z."/>
            <person name="Bishop-Lilly K.A."/>
            <person name="Fang X."/>
            <person name="Wynne J.W."/>
            <person name="Xiong Z."/>
            <person name="Baker M.L."/>
            <person name="Zhao W."/>
            <person name="Tachedjian M."/>
            <person name="Zhu Y."/>
            <person name="Zhou P."/>
            <person name="Jiang X."/>
            <person name="Ng J."/>
            <person name="Yang L."/>
            <person name="Wu L."/>
            <person name="Xiao J."/>
            <person name="Feng Y."/>
            <person name="Chen Y."/>
            <person name="Sun X."/>
            <person name="Zhang Y."/>
            <person name="Marsh G.A."/>
            <person name="Crameri G."/>
            <person name="Broder C.C."/>
            <person name="Frey K.G."/>
            <person name="Wang L.F."/>
            <person name="Wang J."/>
        </authorList>
    </citation>
    <scope>NUCLEOTIDE SEQUENCE [LARGE SCALE GENOMIC DNA]</scope>
</reference>
<feature type="domain" description="Ig-like" evidence="8">
    <location>
        <begin position="145"/>
        <end position="213"/>
    </location>
</feature>
<proteinExistence type="inferred from homology"/>
<dbReference type="PANTHER" id="PTHR44427">
    <property type="entry name" value="CARCINOEMBRYONIC ANTIGEN-RELATED CELL ADHESION MOLECULE 19"/>
    <property type="match status" value="1"/>
</dbReference>
<evidence type="ECO:0000313" key="10">
    <source>
        <dbReference type="Proteomes" id="UP000010556"/>
    </source>
</evidence>
<feature type="compositionally biased region" description="Polar residues" evidence="5">
    <location>
        <begin position="557"/>
        <end position="566"/>
    </location>
</feature>
<gene>
    <name evidence="9" type="ORF">MDA_GLEAN10004256</name>
</gene>
<dbReference type="InterPro" id="IPR050831">
    <property type="entry name" value="CEA_cell_adhesion"/>
</dbReference>
<keyword evidence="6" id="KW-0812">Transmembrane</keyword>
<keyword evidence="2" id="KW-0325">Glycoprotein</keyword>
<comment type="similarity">
    <text evidence="4">Belongs to the immunoglobulin superfamily. CEA family.</text>
</comment>
<feature type="chain" id="PRO_5003970867" evidence="7">
    <location>
        <begin position="35"/>
        <end position="591"/>
    </location>
</feature>
<dbReference type="CDD" id="cd05774">
    <property type="entry name" value="IgV_CEACAM_D1"/>
    <property type="match status" value="1"/>
</dbReference>
<dbReference type="PROSITE" id="PS50835">
    <property type="entry name" value="IG_LIKE"/>
    <property type="match status" value="3"/>
</dbReference>
<dbReference type="InterPro" id="IPR003598">
    <property type="entry name" value="Ig_sub2"/>
</dbReference>
<dbReference type="EMBL" id="KB105408">
    <property type="protein sequence ID" value="ELK32300.1"/>
    <property type="molecule type" value="Genomic_DNA"/>
</dbReference>
<dbReference type="CDD" id="cd05740">
    <property type="entry name" value="IgI_hCEACAM_2_4_6_like"/>
    <property type="match status" value="1"/>
</dbReference>
<evidence type="ECO:0000256" key="1">
    <source>
        <dbReference type="ARBA" id="ARBA00022729"/>
    </source>
</evidence>
<keyword evidence="6" id="KW-1133">Transmembrane helix</keyword>
<accession>L5M206</accession>
<dbReference type="GO" id="GO:0009986">
    <property type="term" value="C:cell surface"/>
    <property type="evidence" value="ECO:0007669"/>
    <property type="project" value="TreeGrafter"/>
</dbReference>
<feature type="signal peptide" evidence="7">
    <location>
        <begin position="1"/>
        <end position="34"/>
    </location>
</feature>
<dbReference type="InterPro" id="IPR003599">
    <property type="entry name" value="Ig_sub"/>
</dbReference>
<dbReference type="InterPro" id="IPR013783">
    <property type="entry name" value="Ig-like_fold"/>
</dbReference>
<dbReference type="SMART" id="SM00408">
    <property type="entry name" value="IGc2"/>
    <property type="match status" value="2"/>
</dbReference>